<dbReference type="Pfam" id="PF13379">
    <property type="entry name" value="NMT1_2"/>
    <property type="match status" value="1"/>
</dbReference>
<dbReference type="GeneID" id="46921432"/>
<sequence>MNRRYALGFLAGFLALSATKSVANSKFKKGIKIGYLPICDHLIIIAKDIFSSDEFDIVPIKFANWADLSEALRAKAVDGAFLLAPLGLMLRGSGVDIKAIMAAHKNGSSLVVNNSIKTINELEGKNIAIPSRFSSHYYILHKLLSKNNIKVNLVDMAPTEMPFALLTNRIDGYIVAEPFGKLGVQRGARNLILSKDITPNHICCLLNYSSELANSKVANQLTKAFKLAANFIEKNHSEAAIIGSKILAQDTDIINKIIGEKIVSYSDLKINKEDLINLKEFLISQNLANDGLKNLDIDSYLVEQV</sequence>
<gene>
    <name evidence="6" type="ORF">CLAN_0961</name>
</gene>
<dbReference type="InterPro" id="IPR044527">
    <property type="entry name" value="NrtA/CpmA_ABC-bd_dom"/>
</dbReference>
<keyword evidence="3" id="KW-1003">Cell membrane</keyword>
<organism evidence="6 7">
    <name type="scientific">Campylobacter lanienae NCTC 13004</name>
    <dbReference type="NCBI Taxonomy" id="1031753"/>
    <lineage>
        <taxon>Bacteria</taxon>
        <taxon>Pseudomonadati</taxon>
        <taxon>Campylobacterota</taxon>
        <taxon>Epsilonproteobacteria</taxon>
        <taxon>Campylobacterales</taxon>
        <taxon>Campylobacteraceae</taxon>
        <taxon>Campylobacter</taxon>
    </lineage>
</organism>
<evidence type="ECO:0000256" key="5">
    <source>
        <dbReference type="ARBA" id="ARBA00023136"/>
    </source>
</evidence>
<protein>
    <submittedName>
        <fullName evidence="6">Nitrate/sulfonate/bicarbonate ABC transporter, periplasmic substrate-binding protein</fullName>
    </submittedName>
</protein>
<keyword evidence="5" id="KW-0472">Membrane</keyword>
<evidence type="ECO:0000256" key="1">
    <source>
        <dbReference type="ARBA" id="ARBA00004308"/>
    </source>
</evidence>
<name>A0A1X9SN77_9BACT</name>
<dbReference type="GO" id="GO:0012505">
    <property type="term" value="C:endomembrane system"/>
    <property type="evidence" value="ECO:0007669"/>
    <property type="project" value="UniProtKB-SubCell"/>
</dbReference>
<dbReference type="Gene3D" id="3.40.190.10">
    <property type="entry name" value="Periplasmic binding protein-like II"/>
    <property type="match status" value="2"/>
</dbReference>
<evidence type="ECO:0000313" key="7">
    <source>
        <dbReference type="Proteomes" id="UP000202031"/>
    </source>
</evidence>
<dbReference type="PANTHER" id="PTHR30024:SF43">
    <property type="entry name" value="BLL4572 PROTEIN"/>
    <property type="match status" value="1"/>
</dbReference>
<dbReference type="AlphaFoldDB" id="A0A1X9SN77"/>
<evidence type="ECO:0000256" key="4">
    <source>
        <dbReference type="ARBA" id="ARBA00022519"/>
    </source>
</evidence>
<accession>A0A1X9SN77</accession>
<dbReference type="Proteomes" id="UP000202031">
    <property type="component" value="Chromosome"/>
</dbReference>
<evidence type="ECO:0000313" key="6">
    <source>
        <dbReference type="EMBL" id="ARQ97704.1"/>
    </source>
</evidence>
<dbReference type="SUPFAM" id="SSF53850">
    <property type="entry name" value="Periplasmic binding protein-like II"/>
    <property type="match status" value="1"/>
</dbReference>
<evidence type="ECO:0000256" key="2">
    <source>
        <dbReference type="ARBA" id="ARBA00022448"/>
    </source>
</evidence>
<dbReference type="KEGG" id="clx:CLAN_0961"/>
<dbReference type="CDD" id="cd13553">
    <property type="entry name" value="PBP2_NrtA_CpmA_like"/>
    <property type="match status" value="1"/>
</dbReference>
<keyword evidence="2" id="KW-0813">Transport</keyword>
<evidence type="ECO:0000256" key="3">
    <source>
        <dbReference type="ARBA" id="ARBA00022475"/>
    </source>
</evidence>
<keyword evidence="4" id="KW-0997">Cell inner membrane</keyword>
<reference evidence="7" key="2">
    <citation type="journal article" date="2017" name="Genome Biol. Evol.">
        <title>Comparative genomic analysis identifies a Campylobacter clade deficient in selenium metabolism.</title>
        <authorList>
            <person name="Miller W.G."/>
            <person name="Yee E."/>
            <person name="Lopes B.S."/>
            <person name="Chapman M.H."/>
            <person name="Huynh S."/>
            <person name="Bono J.L."/>
            <person name="Parker C.T."/>
            <person name="Strachan N.J.C."/>
            <person name="Forbes K.J."/>
        </authorList>
    </citation>
    <scope>NUCLEOTIDE SEQUENCE [LARGE SCALE GENOMIC DNA]</scope>
    <source>
        <strain evidence="7">NCTC 13004</strain>
    </source>
</reference>
<reference evidence="7" key="1">
    <citation type="journal article" date="2017" name="Genome Biol. Evol.">
        <title>Comparative Genomic Analysis Identifies a Campylobacter Clade Deficient in Selenium Metabolism.</title>
        <authorList>
            <person name="Miller W.G."/>
            <person name="Yee E."/>
            <person name="Lopes B.S."/>
            <person name="Chapman M.H."/>
            <person name="Huynh S."/>
            <person name="Bono J.L."/>
            <person name="Parker C.T."/>
            <person name="Strachan N.J.C."/>
            <person name="Forbes K.J."/>
        </authorList>
    </citation>
    <scope>NUCLEOTIDE SEQUENCE [LARGE SCALE GENOMIC DNA]</scope>
    <source>
        <strain evidence="7">NCTC 13004</strain>
    </source>
</reference>
<dbReference type="EMBL" id="CP015578">
    <property type="protein sequence ID" value="ARQ97704.1"/>
    <property type="molecule type" value="Genomic_DNA"/>
</dbReference>
<proteinExistence type="predicted"/>
<dbReference type="RefSeq" id="WP_100590724.1">
    <property type="nucleotide sequence ID" value="NZ_CP015578.1"/>
</dbReference>
<dbReference type="PANTHER" id="PTHR30024">
    <property type="entry name" value="ALIPHATIC SULFONATES-BINDING PROTEIN-RELATED"/>
    <property type="match status" value="1"/>
</dbReference>
<comment type="subcellular location">
    <subcellularLocation>
        <location evidence="1">Endomembrane system</location>
    </subcellularLocation>
</comment>